<dbReference type="PANTHER" id="PTHR11102">
    <property type="entry name" value="SEL-1-LIKE PROTEIN"/>
    <property type="match status" value="1"/>
</dbReference>
<proteinExistence type="inferred from homology"/>
<dbReference type="AlphaFoldDB" id="A0A024T9G3"/>
<name>A0A024T9G3_9STRA</name>
<feature type="signal peptide" evidence="2">
    <location>
        <begin position="1"/>
        <end position="22"/>
    </location>
</feature>
<gene>
    <name evidence="3" type="ORF">H310_14916</name>
</gene>
<accession>A0A024T9G3</accession>
<dbReference type="InterPro" id="IPR050767">
    <property type="entry name" value="Sel1_AlgK"/>
</dbReference>
<dbReference type="InterPro" id="IPR011990">
    <property type="entry name" value="TPR-like_helical_dom_sf"/>
</dbReference>
<dbReference type="Pfam" id="PF08238">
    <property type="entry name" value="Sel1"/>
    <property type="match status" value="6"/>
</dbReference>
<feature type="chain" id="PRO_5001534561" evidence="2">
    <location>
        <begin position="23"/>
        <end position="729"/>
    </location>
</feature>
<dbReference type="STRING" id="157072.A0A024T9G3"/>
<dbReference type="eggNOG" id="KOG1550">
    <property type="taxonomic scope" value="Eukaryota"/>
</dbReference>
<dbReference type="VEuPathDB" id="FungiDB:H310_14916"/>
<evidence type="ECO:0000256" key="2">
    <source>
        <dbReference type="SAM" id="SignalP"/>
    </source>
</evidence>
<evidence type="ECO:0000256" key="1">
    <source>
        <dbReference type="ARBA" id="ARBA00038101"/>
    </source>
</evidence>
<dbReference type="Gene3D" id="1.25.40.10">
    <property type="entry name" value="Tetratricopeptide repeat domain"/>
    <property type="match status" value="1"/>
</dbReference>
<reference evidence="3" key="1">
    <citation type="submission" date="2013-12" db="EMBL/GenBank/DDBJ databases">
        <title>The Genome Sequence of Aphanomyces invadans NJM9701.</title>
        <authorList>
            <consortium name="The Broad Institute Genomics Platform"/>
            <person name="Russ C."/>
            <person name="Tyler B."/>
            <person name="van West P."/>
            <person name="Dieguez-Uribeondo J."/>
            <person name="Young S.K."/>
            <person name="Zeng Q."/>
            <person name="Gargeya S."/>
            <person name="Fitzgerald M."/>
            <person name="Abouelleil A."/>
            <person name="Alvarado L."/>
            <person name="Chapman S.B."/>
            <person name="Gainer-Dewar J."/>
            <person name="Goldberg J."/>
            <person name="Griggs A."/>
            <person name="Gujja S."/>
            <person name="Hansen M."/>
            <person name="Howarth C."/>
            <person name="Imamovic A."/>
            <person name="Ireland A."/>
            <person name="Larimer J."/>
            <person name="McCowan C."/>
            <person name="Murphy C."/>
            <person name="Pearson M."/>
            <person name="Poon T.W."/>
            <person name="Priest M."/>
            <person name="Roberts A."/>
            <person name="Saif S."/>
            <person name="Shea T."/>
            <person name="Sykes S."/>
            <person name="Wortman J."/>
            <person name="Nusbaum C."/>
            <person name="Birren B."/>
        </authorList>
    </citation>
    <scope>NUCLEOTIDE SEQUENCE [LARGE SCALE GENOMIC DNA]</scope>
    <source>
        <strain evidence="3">NJM9701</strain>
    </source>
</reference>
<keyword evidence="2" id="KW-0732">Signal</keyword>
<dbReference type="GeneID" id="20091966"/>
<dbReference type="EMBL" id="KI914055">
    <property type="protein sequence ID" value="ETV90261.1"/>
    <property type="molecule type" value="Genomic_DNA"/>
</dbReference>
<dbReference type="RefSeq" id="XP_008881112.1">
    <property type="nucleotide sequence ID" value="XM_008882890.1"/>
</dbReference>
<sequence>MWVDQCVVLLSLISCVFFNANATPVDAAKRRTIDVWVYDDARNPWDGKIVAIAADAQETLDTIQEFLTTSTHRVHDGDLDLVALASIETALYEHFYTLVDLAKDMEYTMSSESMKSTAARIFELNGSMQDLLNLVSKQRKVASGRHSSASAATDPYALSDPFLDMYDELVDMGYSPAAFERWLELAASEASPGTAYEAIATYMLFQPQDTAVYPLNLSAALDLLERAGTASAKVLQTIVRMAVFQNQIASAASTADALLRTHAATNFLARMVLAARLYSHAAAPLTDDDPCEEAVAYYYTSAEDSVQDMIDSGGEKENYEPMLRLSEAWMGMHRSSDDLLEVPLNGMDALDYVRSLALGGNPEAVHRLGEMHFFGDAQAGLAPNPIEALRHFEEAAANGIAHSMANLGLMYANGMGVDPNPERAVQYFQQAADQGNAFAVNGLGYMHWTGQGVAKNSTKAVGYFQKAVDLGFPEAHQYLGAAYLDGDGVDQNNTRAFHHFSIAANESDSRQAHLNLGIMYYKGLGTPRSCPLAVQAFRTVAWRAALFDDVLLSPELGHKAFLRGDMARSLLHYSIWALFGVPQAACNAGFLLDQMHTQPFDTTPPLQLAKALYEAAGSDPEALRKLGHCHRDGWDHACSANATIALEYYAKAGSLHDSEALYSAGMLYTTHGKWDQAHDAWQACLSHDYPTNMPCILPALALDVWAGLIWVATSVVHAWTLLHDIVVFS</sequence>
<dbReference type="SMART" id="SM00671">
    <property type="entry name" value="SEL1"/>
    <property type="match status" value="6"/>
</dbReference>
<dbReference type="PANTHER" id="PTHR11102:SF147">
    <property type="entry name" value="SEL1L ADAPTOR SUBUNIT OF ERAD E3 UBIQUITIN LIGASE"/>
    <property type="match status" value="1"/>
</dbReference>
<comment type="similarity">
    <text evidence="1">Belongs to the sel-1 family.</text>
</comment>
<evidence type="ECO:0000313" key="3">
    <source>
        <dbReference type="EMBL" id="ETV90261.1"/>
    </source>
</evidence>
<dbReference type="SUPFAM" id="SSF81901">
    <property type="entry name" value="HCP-like"/>
    <property type="match status" value="3"/>
</dbReference>
<protein>
    <submittedName>
        <fullName evidence="3">Uncharacterized protein</fullName>
    </submittedName>
</protein>
<organism evidence="3">
    <name type="scientific">Aphanomyces invadans</name>
    <dbReference type="NCBI Taxonomy" id="157072"/>
    <lineage>
        <taxon>Eukaryota</taxon>
        <taxon>Sar</taxon>
        <taxon>Stramenopiles</taxon>
        <taxon>Oomycota</taxon>
        <taxon>Saprolegniomycetes</taxon>
        <taxon>Saprolegniales</taxon>
        <taxon>Verrucalvaceae</taxon>
        <taxon>Aphanomyces</taxon>
    </lineage>
</organism>
<dbReference type="OrthoDB" id="77593at2759"/>
<dbReference type="InterPro" id="IPR006597">
    <property type="entry name" value="Sel1-like"/>
</dbReference>